<gene>
    <name evidence="1" type="ORF">KOR34_45110</name>
</gene>
<dbReference type="AlphaFoldDB" id="A0A5C5UXP5"/>
<organism evidence="1 2">
    <name type="scientific">Posidoniimonas corsicana</name>
    <dbReference type="NCBI Taxonomy" id="1938618"/>
    <lineage>
        <taxon>Bacteria</taxon>
        <taxon>Pseudomonadati</taxon>
        <taxon>Planctomycetota</taxon>
        <taxon>Planctomycetia</taxon>
        <taxon>Pirellulales</taxon>
        <taxon>Lacipirellulaceae</taxon>
        <taxon>Posidoniimonas</taxon>
    </lineage>
</organism>
<evidence type="ECO:0000313" key="1">
    <source>
        <dbReference type="EMBL" id="TWT31136.1"/>
    </source>
</evidence>
<dbReference type="RefSeq" id="WP_146568325.1">
    <property type="nucleotide sequence ID" value="NZ_SIHJ01000004.1"/>
</dbReference>
<evidence type="ECO:0000313" key="2">
    <source>
        <dbReference type="Proteomes" id="UP000316714"/>
    </source>
</evidence>
<proteinExistence type="predicted"/>
<dbReference type="OrthoDB" id="274237at2"/>
<name>A0A5C5UXP5_9BACT</name>
<keyword evidence="2" id="KW-1185">Reference proteome</keyword>
<reference evidence="1 2" key="1">
    <citation type="submission" date="2019-02" db="EMBL/GenBank/DDBJ databases">
        <title>Deep-cultivation of Planctomycetes and their phenomic and genomic characterization uncovers novel biology.</title>
        <authorList>
            <person name="Wiegand S."/>
            <person name="Jogler M."/>
            <person name="Boedeker C."/>
            <person name="Pinto D."/>
            <person name="Vollmers J."/>
            <person name="Rivas-Marin E."/>
            <person name="Kohn T."/>
            <person name="Peeters S.H."/>
            <person name="Heuer A."/>
            <person name="Rast P."/>
            <person name="Oberbeckmann S."/>
            <person name="Bunk B."/>
            <person name="Jeske O."/>
            <person name="Meyerdierks A."/>
            <person name="Storesund J.E."/>
            <person name="Kallscheuer N."/>
            <person name="Luecker S."/>
            <person name="Lage O.M."/>
            <person name="Pohl T."/>
            <person name="Merkel B.J."/>
            <person name="Hornburger P."/>
            <person name="Mueller R.-W."/>
            <person name="Bruemmer F."/>
            <person name="Labrenz M."/>
            <person name="Spormann A.M."/>
            <person name="Op Den Camp H."/>
            <person name="Overmann J."/>
            <person name="Amann R."/>
            <person name="Jetten M.S.M."/>
            <person name="Mascher T."/>
            <person name="Medema M.H."/>
            <person name="Devos D.P."/>
            <person name="Kaster A.-K."/>
            <person name="Ovreas L."/>
            <person name="Rohde M."/>
            <person name="Galperin M.Y."/>
            <person name="Jogler C."/>
        </authorList>
    </citation>
    <scope>NUCLEOTIDE SEQUENCE [LARGE SCALE GENOMIC DNA]</scope>
    <source>
        <strain evidence="1 2">KOR34</strain>
    </source>
</reference>
<dbReference type="EMBL" id="SIHJ01000004">
    <property type="protein sequence ID" value="TWT31136.1"/>
    <property type="molecule type" value="Genomic_DNA"/>
</dbReference>
<accession>A0A5C5UXP5</accession>
<sequence length="73" mass="8096">MQRSVLDAIRDGDWDYEPDEVSDAVHSATVALPGSREKIGVLAERAERGLPLWHGADRLTYEEVKDPSQFEGG</sequence>
<protein>
    <submittedName>
        <fullName evidence="1">Uncharacterized protein</fullName>
    </submittedName>
</protein>
<dbReference type="Proteomes" id="UP000316714">
    <property type="component" value="Unassembled WGS sequence"/>
</dbReference>
<comment type="caution">
    <text evidence="1">The sequence shown here is derived from an EMBL/GenBank/DDBJ whole genome shotgun (WGS) entry which is preliminary data.</text>
</comment>